<proteinExistence type="predicted"/>
<dbReference type="AlphaFoldDB" id="A0A1X0YSV2"/>
<dbReference type="EMBL" id="AASDBN010000040">
    <property type="protein sequence ID" value="EFB1699313.1"/>
    <property type="molecule type" value="Genomic_DNA"/>
</dbReference>
<name>A0A1X0YSV2_ECOLX</name>
<evidence type="ECO:0000313" key="4">
    <source>
        <dbReference type="Proteomes" id="UP000533284"/>
    </source>
</evidence>
<sequence>MSRLSHQSQHNAVVVCKELSSPNARCFSGGEYDVSSYLSSYRKCPFLMVAGIGKSLDSFFLMAVRACVLPRVNEKVLMVTLAANVEIVGRFVAW</sequence>
<dbReference type="Proteomes" id="UP000533284">
    <property type="component" value="Unassembled WGS sequence"/>
</dbReference>
<evidence type="ECO:0000313" key="2">
    <source>
        <dbReference type="EMBL" id="EFM0518086.1"/>
    </source>
</evidence>
<accession>A0A1X0YSV2</accession>
<dbReference type="RefSeq" id="WP_000088884.1">
    <property type="nucleotide sequence ID" value="NZ_AP022409.1"/>
</dbReference>
<dbReference type="Proteomes" id="UP000528504">
    <property type="component" value="Unassembled WGS sequence"/>
</dbReference>
<comment type="caution">
    <text evidence="1">The sequence shown here is derived from an EMBL/GenBank/DDBJ whole genome shotgun (WGS) entry which is preliminary data.</text>
</comment>
<evidence type="ECO:0000313" key="1">
    <source>
        <dbReference type="EMBL" id="EFB1699313.1"/>
    </source>
</evidence>
<organism evidence="1 4">
    <name type="scientific">Escherichia coli</name>
    <dbReference type="NCBI Taxonomy" id="562"/>
    <lineage>
        <taxon>Bacteria</taxon>
        <taxon>Pseudomonadati</taxon>
        <taxon>Pseudomonadota</taxon>
        <taxon>Gammaproteobacteria</taxon>
        <taxon>Enterobacterales</taxon>
        <taxon>Enterobacteriaceae</taxon>
        <taxon>Escherichia</taxon>
    </lineage>
</organism>
<dbReference type="EMBL" id="AATJQG010000028">
    <property type="protein sequence ID" value="EFM0518086.1"/>
    <property type="molecule type" value="Genomic_DNA"/>
</dbReference>
<gene>
    <name evidence="2" type="ORF">CF22_004144</name>
    <name evidence="1" type="ORF">FJQ40_18160</name>
</gene>
<reference evidence="1 4" key="1">
    <citation type="submission" date="2019-06" db="EMBL/GenBank/DDBJ databases">
        <authorList>
            <consortium name="GenomeTrakr network: Whole genome sequencing for foodborne pathogen traceback"/>
        </authorList>
    </citation>
    <scope>NUCLEOTIDE SEQUENCE [LARGE SCALE GENOMIC DNA]</scope>
    <source>
        <strain evidence="2 3">AZ-TG60901</strain>
        <strain evidence="1 4">PSU-1847</strain>
    </source>
</reference>
<evidence type="ECO:0000313" key="3">
    <source>
        <dbReference type="Proteomes" id="UP000528504"/>
    </source>
</evidence>
<protein>
    <submittedName>
        <fullName evidence="1">Uncharacterized protein</fullName>
    </submittedName>
</protein>